<dbReference type="PROSITE" id="PS50090">
    <property type="entry name" value="MYB_LIKE"/>
    <property type="match status" value="2"/>
</dbReference>
<feature type="domain" description="HTH myb-type" evidence="9">
    <location>
        <begin position="44"/>
        <end position="90"/>
    </location>
</feature>
<keyword evidence="2" id="KW-0677">Repeat</keyword>
<keyword evidence="3" id="KW-0805">Transcription regulation</keyword>
<protein>
    <submittedName>
        <fullName evidence="10">MYB family transcription factor</fullName>
    </submittedName>
</protein>
<proteinExistence type="predicted"/>
<evidence type="ECO:0000256" key="5">
    <source>
        <dbReference type="ARBA" id="ARBA00023163"/>
    </source>
</evidence>
<gene>
    <name evidence="10" type="ORF">MUK42_11425</name>
</gene>
<evidence type="ECO:0000259" key="9">
    <source>
        <dbReference type="PROSITE" id="PS51294"/>
    </source>
</evidence>
<organism evidence="10 11">
    <name type="scientific">Musa troglodytarum</name>
    <name type="common">fe'i banana</name>
    <dbReference type="NCBI Taxonomy" id="320322"/>
    <lineage>
        <taxon>Eukaryota</taxon>
        <taxon>Viridiplantae</taxon>
        <taxon>Streptophyta</taxon>
        <taxon>Embryophyta</taxon>
        <taxon>Tracheophyta</taxon>
        <taxon>Spermatophyta</taxon>
        <taxon>Magnoliopsida</taxon>
        <taxon>Liliopsida</taxon>
        <taxon>Zingiberales</taxon>
        <taxon>Musaceae</taxon>
        <taxon>Musa</taxon>
    </lineage>
</organism>
<dbReference type="InterPro" id="IPR017930">
    <property type="entry name" value="Myb_dom"/>
</dbReference>
<dbReference type="PROSITE" id="PS51294">
    <property type="entry name" value="HTH_MYB"/>
    <property type="match status" value="2"/>
</dbReference>
<dbReference type="AlphaFoldDB" id="A0A9E7GJ64"/>
<dbReference type="CDD" id="cd00167">
    <property type="entry name" value="SANT"/>
    <property type="match status" value="2"/>
</dbReference>
<dbReference type="InterPro" id="IPR001005">
    <property type="entry name" value="SANT/Myb"/>
</dbReference>
<dbReference type="PANTHER" id="PTHR45614">
    <property type="entry name" value="MYB PROTEIN-RELATED"/>
    <property type="match status" value="1"/>
</dbReference>
<dbReference type="FunFam" id="1.10.10.60:FF:000060">
    <property type="entry name" value="MYB transcription factor"/>
    <property type="match status" value="1"/>
</dbReference>
<keyword evidence="5" id="KW-0804">Transcription</keyword>
<dbReference type="SUPFAM" id="SSF46689">
    <property type="entry name" value="Homeodomain-like"/>
    <property type="match status" value="1"/>
</dbReference>
<dbReference type="GO" id="GO:0005634">
    <property type="term" value="C:nucleus"/>
    <property type="evidence" value="ECO:0007669"/>
    <property type="project" value="UniProtKB-SubCell"/>
</dbReference>
<dbReference type="PANTHER" id="PTHR45614:SF150">
    <property type="entry name" value="MYB-LIKE DNA-BINDING DOMAIN CONTAINING PROTEIN, EXPRESSED"/>
    <property type="match status" value="1"/>
</dbReference>
<name>A0A9E7GJ64_9LILI</name>
<accession>A0A9E7GJ64</accession>
<feature type="domain" description="HTH myb-type" evidence="9">
    <location>
        <begin position="91"/>
        <end position="145"/>
    </location>
</feature>
<reference evidence="10" key="1">
    <citation type="submission" date="2022-05" db="EMBL/GenBank/DDBJ databases">
        <title>The Musa troglodytarum L. genome provides insights into the mechanism of non-climacteric behaviour and enrichment of carotenoids.</title>
        <authorList>
            <person name="Wang J."/>
        </authorList>
    </citation>
    <scope>NUCLEOTIDE SEQUENCE</scope>
    <source>
        <tissue evidence="10">Leaf</tissue>
    </source>
</reference>
<evidence type="ECO:0000256" key="3">
    <source>
        <dbReference type="ARBA" id="ARBA00023015"/>
    </source>
</evidence>
<dbReference type="EMBL" id="CP097509">
    <property type="protein sequence ID" value="URE15660.1"/>
    <property type="molecule type" value="Genomic_DNA"/>
</dbReference>
<evidence type="ECO:0000313" key="11">
    <source>
        <dbReference type="Proteomes" id="UP001055439"/>
    </source>
</evidence>
<feature type="domain" description="Myb-like" evidence="8">
    <location>
        <begin position="91"/>
        <end position="141"/>
    </location>
</feature>
<feature type="region of interest" description="Disordered" evidence="7">
    <location>
        <begin position="171"/>
        <end position="192"/>
    </location>
</feature>
<keyword evidence="11" id="KW-1185">Reference proteome</keyword>
<dbReference type="GO" id="GO:0000978">
    <property type="term" value="F:RNA polymerase II cis-regulatory region sequence-specific DNA binding"/>
    <property type="evidence" value="ECO:0007669"/>
    <property type="project" value="TreeGrafter"/>
</dbReference>
<keyword evidence="4" id="KW-0238">DNA-binding</keyword>
<evidence type="ECO:0000256" key="1">
    <source>
        <dbReference type="ARBA" id="ARBA00004123"/>
    </source>
</evidence>
<keyword evidence="6" id="KW-0539">Nucleus</keyword>
<dbReference type="InterPro" id="IPR050560">
    <property type="entry name" value="MYB_TF"/>
</dbReference>
<dbReference type="OrthoDB" id="2143914at2759"/>
<evidence type="ECO:0000256" key="7">
    <source>
        <dbReference type="SAM" id="MobiDB-lite"/>
    </source>
</evidence>
<evidence type="ECO:0000313" key="10">
    <source>
        <dbReference type="EMBL" id="URE15660.1"/>
    </source>
</evidence>
<feature type="domain" description="Myb-like" evidence="8">
    <location>
        <begin position="44"/>
        <end position="90"/>
    </location>
</feature>
<dbReference type="SMART" id="SM00717">
    <property type="entry name" value="SANT"/>
    <property type="match status" value="2"/>
</dbReference>
<dbReference type="Gene3D" id="1.10.10.60">
    <property type="entry name" value="Homeodomain-like"/>
    <property type="match status" value="2"/>
</dbReference>
<sequence length="278" mass="31295">MRGSLLPVNGTAIRRLQIDSCACPEPLDAPTVPAFRACEHTHCRGHWRPEEDEKLKDLVTRYGPHNWNALAEKLQGRSGKSCRLRWFNQLDPSIDRSPFTEEEDERLLASHRVHGNRWAAIARLFPGRTDNAVKNHWHVIMARRHRENSRPLPKTASRSESRNIIPLVERCRRSRSEHSQKPLPKDQHSSTIHGRECSIQFHDFLQFIFPKSPFGPTASPQRAVCTGLVDGTRKHWGPGGASKVTQSLLSITGDEDSALVGPASLAPSDDVTHETFHG</sequence>
<evidence type="ECO:0000256" key="2">
    <source>
        <dbReference type="ARBA" id="ARBA00022737"/>
    </source>
</evidence>
<dbReference type="Proteomes" id="UP001055439">
    <property type="component" value="Chromosome 7"/>
</dbReference>
<evidence type="ECO:0000256" key="6">
    <source>
        <dbReference type="ARBA" id="ARBA00023242"/>
    </source>
</evidence>
<dbReference type="GO" id="GO:0000981">
    <property type="term" value="F:DNA-binding transcription factor activity, RNA polymerase II-specific"/>
    <property type="evidence" value="ECO:0007669"/>
    <property type="project" value="TreeGrafter"/>
</dbReference>
<comment type="subcellular location">
    <subcellularLocation>
        <location evidence="1">Nucleus</location>
    </subcellularLocation>
</comment>
<evidence type="ECO:0000259" key="8">
    <source>
        <dbReference type="PROSITE" id="PS50090"/>
    </source>
</evidence>
<evidence type="ECO:0000256" key="4">
    <source>
        <dbReference type="ARBA" id="ARBA00023125"/>
    </source>
</evidence>
<dbReference type="Pfam" id="PF13921">
    <property type="entry name" value="Myb_DNA-bind_6"/>
    <property type="match status" value="1"/>
</dbReference>
<dbReference type="InterPro" id="IPR009057">
    <property type="entry name" value="Homeodomain-like_sf"/>
</dbReference>